<accession>A0A2P5HPM5</accession>
<dbReference type="InParanoid" id="A0A2P5HPM5"/>
<dbReference type="PANTHER" id="PTHR46720">
    <property type="entry name" value="HYDROXYLASE, PUTATIVE (AFU_ORTHOLOGUE AFUA_3G01460)-RELATED"/>
    <property type="match status" value="1"/>
</dbReference>
<dbReference type="GO" id="GO:0004497">
    <property type="term" value="F:monooxygenase activity"/>
    <property type="evidence" value="ECO:0007669"/>
    <property type="project" value="UniProtKB-KW"/>
</dbReference>
<evidence type="ECO:0000256" key="3">
    <source>
        <dbReference type="ARBA" id="ARBA00022827"/>
    </source>
</evidence>
<protein>
    <submittedName>
        <fullName evidence="5">Salicylate 1-monooxygenase</fullName>
    </submittedName>
</protein>
<dbReference type="PRINTS" id="PR00420">
    <property type="entry name" value="RNGMNOXGNASE"/>
</dbReference>
<sequence>MVADNTTNKSSSRPLRVAVVGGGPGGLATAIALSKTPNVEVHIYEKDKILREVGAGINIGPNSWNVLELLGVADSLVSGHPSDVVLNMNGRTGAELHRMERPVDPEWPSGNWKSRPTIRTQRTKLQSALLAHVPPGVIRLSKKLEEMTDLGEKGIELRFADGTSEAADLVVGADGI</sequence>
<keyword evidence="6" id="KW-1185">Reference proteome</keyword>
<organism evidence="5 6">
    <name type="scientific">Diaporthe helianthi</name>
    <dbReference type="NCBI Taxonomy" id="158607"/>
    <lineage>
        <taxon>Eukaryota</taxon>
        <taxon>Fungi</taxon>
        <taxon>Dikarya</taxon>
        <taxon>Ascomycota</taxon>
        <taxon>Pezizomycotina</taxon>
        <taxon>Sordariomycetes</taxon>
        <taxon>Sordariomycetidae</taxon>
        <taxon>Diaporthales</taxon>
        <taxon>Diaporthaceae</taxon>
        <taxon>Diaporthe</taxon>
    </lineage>
</organism>
<evidence type="ECO:0000256" key="4">
    <source>
        <dbReference type="ARBA" id="ARBA00023002"/>
    </source>
</evidence>
<dbReference type="Pfam" id="PF13450">
    <property type="entry name" value="NAD_binding_8"/>
    <property type="match status" value="1"/>
</dbReference>
<keyword evidence="4" id="KW-0560">Oxidoreductase</keyword>
<dbReference type="Gene3D" id="3.50.50.60">
    <property type="entry name" value="FAD/NAD(P)-binding domain"/>
    <property type="match status" value="1"/>
</dbReference>
<proteinExistence type="inferred from homology"/>
<gene>
    <name evidence="5" type="ORF">DHEL01_v209394</name>
</gene>
<evidence type="ECO:0000256" key="2">
    <source>
        <dbReference type="ARBA" id="ARBA00022630"/>
    </source>
</evidence>
<dbReference type="STRING" id="158607.A0A2P5HPM5"/>
<comment type="similarity">
    <text evidence="1">Belongs to the paxM FAD-dependent monooxygenase family.</text>
</comment>
<dbReference type="EMBL" id="MAVT02001056">
    <property type="protein sequence ID" value="POS72214.1"/>
    <property type="molecule type" value="Genomic_DNA"/>
</dbReference>
<reference evidence="5" key="1">
    <citation type="submission" date="2017-09" db="EMBL/GenBank/DDBJ databases">
        <title>Polyketide synthases of a Diaporthe helianthi virulent isolate.</title>
        <authorList>
            <person name="Baroncelli R."/>
        </authorList>
    </citation>
    <scope>NUCLEOTIDE SEQUENCE [LARGE SCALE GENOMIC DNA]</scope>
    <source>
        <strain evidence="5">7/96</strain>
    </source>
</reference>
<evidence type="ECO:0000256" key="1">
    <source>
        <dbReference type="ARBA" id="ARBA00007992"/>
    </source>
</evidence>
<keyword evidence="3" id="KW-0274">FAD</keyword>
<keyword evidence="2" id="KW-0285">Flavoprotein</keyword>
<dbReference type="SUPFAM" id="SSF51905">
    <property type="entry name" value="FAD/NAD(P)-binding domain"/>
    <property type="match status" value="1"/>
</dbReference>
<dbReference type="OrthoDB" id="417877at2759"/>
<dbReference type="PANTHER" id="PTHR46720:SF3">
    <property type="entry name" value="FAD-BINDING DOMAIN-CONTAINING PROTEIN-RELATED"/>
    <property type="match status" value="1"/>
</dbReference>
<dbReference type="AlphaFoldDB" id="A0A2P5HPM5"/>
<dbReference type="GO" id="GO:0044550">
    <property type="term" value="P:secondary metabolite biosynthetic process"/>
    <property type="evidence" value="ECO:0007669"/>
    <property type="project" value="TreeGrafter"/>
</dbReference>
<dbReference type="InterPro" id="IPR051104">
    <property type="entry name" value="FAD_monoxygenase"/>
</dbReference>
<evidence type="ECO:0000313" key="6">
    <source>
        <dbReference type="Proteomes" id="UP000094444"/>
    </source>
</evidence>
<dbReference type="Proteomes" id="UP000094444">
    <property type="component" value="Unassembled WGS sequence"/>
</dbReference>
<evidence type="ECO:0000313" key="5">
    <source>
        <dbReference type="EMBL" id="POS72214.1"/>
    </source>
</evidence>
<dbReference type="InterPro" id="IPR036188">
    <property type="entry name" value="FAD/NAD-bd_sf"/>
</dbReference>
<name>A0A2P5HPM5_DIAHE</name>
<comment type="caution">
    <text evidence="5">The sequence shown here is derived from an EMBL/GenBank/DDBJ whole genome shotgun (WGS) entry which is preliminary data.</text>
</comment>
<feature type="non-terminal residue" evidence="5">
    <location>
        <position position="176"/>
    </location>
</feature>